<gene>
    <name evidence="1" type="ORF">EYF80_043898</name>
</gene>
<dbReference type="Proteomes" id="UP000314294">
    <property type="component" value="Unassembled WGS sequence"/>
</dbReference>
<keyword evidence="2" id="KW-1185">Reference proteome</keyword>
<dbReference type="AlphaFoldDB" id="A0A4Z2FX69"/>
<evidence type="ECO:0000313" key="1">
    <source>
        <dbReference type="EMBL" id="TNN45898.1"/>
    </source>
</evidence>
<accession>A0A4Z2FX69</accession>
<evidence type="ECO:0000313" key="2">
    <source>
        <dbReference type="Proteomes" id="UP000314294"/>
    </source>
</evidence>
<name>A0A4Z2FX69_9TELE</name>
<proteinExistence type="predicted"/>
<comment type="caution">
    <text evidence="1">The sequence shown here is derived from an EMBL/GenBank/DDBJ whole genome shotgun (WGS) entry which is preliminary data.</text>
</comment>
<dbReference type="EMBL" id="SRLO01000817">
    <property type="protein sequence ID" value="TNN45898.1"/>
    <property type="molecule type" value="Genomic_DNA"/>
</dbReference>
<organism evidence="1 2">
    <name type="scientific">Liparis tanakae</name>
    <name type="common">Tanaka's snailfish</name>
    <dbReference type="NCBI Taxonomy" id="230148"/>
    <lineage>
        <taxon>Eukaryota</taxon>
        <taxon>Metazoa</taxon>
        <taxon>Chordata</taxon>
        <taxon>Craniata</taxon>
        <taxon>Vertebrata</taxon>
        <taxon>Euteleostomi</taxon>
        <taxon>Actinopterygii</taxon>
        <taxon>Neopterygii</taxon>
        <taxon>Teleostei</taxon>
        <taxon>Neoteleostei</taxon>
        <taxon>Acanthomorphata</taxon>
        <taxon>Eupercaria</taxon>
        <taxon>Perciformes</taxon>
        <taxon>Cottioidei</taxon>
        <taxon>Cottales</taxon>
        <taxon>Liparidae</taxon>
        <taxon>Liparis</taxon>
    </lineage>
</organism>
<protein>
    <submittedName>
        <fullName evidence="1">Uncharacterized protein</fullName>
    </submittedName>
</protein>
<reference evidence="1 2" key="1">
    <citation type="submission" date="2019-03" db="EMBL/GenBank/DDBJ databases">
        <title>First draft genome of Liparis tanakae, snailfish: a comprehensive survey of snailfish specific genes.</title>
        <authorList>
            <person name="Kim W."/>
            <person name="Song I."/>
            <person name="Jeong J.-H."/>
            <person name="Kim D."/>
            <person name="Kim S."/>
            <person name="Ryu S."/>
            <person name="Song J.Y."/>
            <person name="Lee S.K."/>
        </authorList>
    </citation>
    <scope>NUCLEOTIDE SEQUENCE [LARGE SCALE GENOMIC DNA]</scope>
    <source>
        <tissue evidence="1">Muscle</tissue>
    </source>
</reference>
<sequence length="101" mass="11440">MPSIKEVAAAKVKTFKKLGNLQETLRVECRIIGGWISTPEEEEEEEERQKRPPSVALFLANESLLCLPLHPDARARSPLTVRTQARNDVYDRTVPQVARLC</sequence>